<gene>
    <name evidence="1" type="ORF">SDJN03_01515</name>
</gene>
<dbReference type="PANTHER" id="PTHR37210">
    <property type="entry name" value="EXPRESSED PROTEIN"/>
    <property type="match status" value="1"/>
</dbReference>
<dbReference type="Proteomes" id="UP000685013">
    <property type="component" value="Chromosome 1"/>
</dbReference>
<evidence type="ECO:0000313" key="1">
    <source>
        <dbReference type="EMBL" id="KAG6608173.1"/>
    </source>
</evidence>
<dbReference type="PANTHER" id="PTHR37210:SF2">
    <property type="entry name" value="PROTEIN CHLOROPLAST VESICULATION"/>
    <property type="match status" value="1"/>
</dbReference>
<dbReference type="InterPro" id="IPR053350">
    <property type="entry name" value="CV_Inducer"/>
</dbReference>
<keyword evidence="2" id="KW-1185">Reference proteome</keyword>
<sequence length="188" mass="21061">MGLGINCSSSVVLLPRAPDSNSFDSSKVARLSAKDDRGTWRIRSRCALGLASLILAIEFGDVSVAIETQALESPPQVVDSRRVKISRWSDKRKCAQWRANSLEIIVPENLPRPSQRRKWETIAFTDVENAPAVQVISSKFGSKMVVAPEWPGRDGDGKISHRRLREQLTVVIFRKQETDDDDDENDMI</sequence>
<name>A0AAV6P9Y8_9ROSI</name>
<comment type="caution">
    <text evidence="1">The sequence shown here is derived from an EMBL/GenBank/DDBJ whole genome shotgun (WGS) entry which is preliminary data.</text>
</comment>
<accession>A0AAV6P9Y8</accession>
<dbReference type="EMBL" id="JAGKQH010000001">
    <property type="protein sequence ID" value="KAG6608173.1"/>
    <property type="molecule type" value="Genomic_DNA"/>
</dbReference>
<evidence type="ECO:0000313" key="2">
    <source>
        <dbReference type="Proteomes" id="UP000685013"/>
    </source>
</evidence>
<feature type="non-terminal residue" evidence="1">
    <location>
        <position position="1"/>
    </location>
</feature>
<dbReference type="AlphaFoldDB" id="A0AAV6P9Y8"/>
<protein>
    <submittedName>
        <fullName evidence="1">Uncharacterized protein</fullName>
    </submittedName>
</protein>
<proteinExistence type="predicted"/>
<organism evidence="1 2">
    <name type="scientific">Cucurbita argyrosperma subsp. sororia</name>
    <dbReference type="NCBI Taxonomy" id="37648"/>
    <lineage>
        <taxon>Eukaryota</taxon>
        <taxon>Viridiplantae</taxon>
        <taxon>Streptophyta</taxon>
        <taxon>Embryophyta</taxon>
        <taxon>Tracheophyta</taxon>
        <taxon>Spermatophyta</taxon>
        <taxon>Magnoliopsida</taxon>
        <taxon>eudicotyledons</taxon>
        <taxon>Gunneridae</taxon>
        <taxon>Pentapetalae</taxon>
        <taxon>rosids</taxon>
        <taxon>fabids</taxon>
        <taxon>Cucurbitales</taxon>
        <taxon>Cucurbitaceae</taxon>
        <taxon>Cucurbiteae</taxon>
        <taxon>Cucurbita</taxon>
    </lineage>
</organism>
<reference evidence="1 2" key="1">
    <citation type="journal article" date="2021" name="Hortic Res">
        <title>The domestication of Cucurbita argyrosperma as revealed by the genome of its wild relative.</title>
        <authorList>
            <person name="Barrera-Redondo J."/>
            <person name="Sanchez-de la Vega G."/>
            <person name="Aguirre-Liguori J.A."/>
            <person name="Castellanos-Morales G."/>
            <person name="Gutierrez-Guerrero Y.T."/>
            <person name="Aguirre-Dugua X."/>
            <person name="Aguirre-Planter E."/>
            <person name="Tenaillon M.I."/>
            <person name="Lira-Saade R."/>
            <person name="Eguiarte L.E."/>
        </authorList>
    </citation>
    <scope>NUCLEOTIDE SEQUENCE [LARGE SCALE GENOMIC DNA]</scope>
    <source>
        <strain evidence="1">JBR-2021</strain>
    </source>
</reference>